<dbReference type="PANTHER" id="PTHR32305:SF15">
    <property type="entry name" value="PROTEIN RHSA-RELATED"/>
    <property type="match status" value="1"/>
</dbReference>
<evidence type="ECO:0000256" key="1">
    <source>
        <dbReference type="ARBA" id="ARBA00022737"/>
    </source>
</evidence>
<dbReference type="EMBL" id="JBHRVA010000002">
    <property type="protein sequence ID" value="MFC3301724.1"/>
    <property type="molecule type" value="Genomic_DNA"/>
</dbReference>
<keyword evidence="5" id="KW-1185">Reference proteome</keyword>
<sequence length="357" mass="38605">MRVRGGAVADYRYDGAFKRVVSTLNGNVRYSAYGQTGSLLFQDYRPTAPGDREVTEYVRAAGMTLARIEAVETGAGTVMSISHTHHDHLGSPLAATDAQGVVDWREDRTPFGEIWGASAAANDDKPFFTGHVRDSATDLVYMQARYYDPVAARFLANDPVPFAPDRPDMFNRYAYAANDPVNMIDPDGRFSNPAIDRRADTMMALSQQEKAAVIGAMTDFTPVVGDIKGIAEAVQNPSISNVVGAGIGFVPLVGDAGKAALKHGDEVAGALRGGRAPEFDGGEITESGFLDKPTEYLGEGYSEASPGRYVSSDGTRQVRYRSHETRNPNNHHGHFESVENGRVTENTSVKIIPDEPK</sequence>
<dbReference type="Pfam" id="PF25023">
    <property type="entry name" value="TEN_YD-shell"/>
    <property type="match status" value="1"/>
</dbReference>
<dbReference type="Gene3D" id="2.180.10.10">
    <property type="entry name" value="RHS repeat-associated core"/>
    <property type="match status" value="1"/>
</dbReference>
<dbReference type="PANTHER" id="PTHR32305">
    <property type="match status" value="1"/>
</dbReference>
<dbReference type="NCBIfam" id="TIGR03696">
    <property type="entry name" value="Rhs_assc_core"/>
    <property type="match status" value="1"/>
</dbReference>
<keyword evidence="1" id="KW-0677">Repeat</keyword>
<evidence type="ECO:0000313" key="5">
    <source>
        <dbReference type="Proteomes" id="UP001595607"/>
    </source>
</evidence>
<comment type="caution">
    <text evidence="4">The sequence shown here is derived from an EMBL/GenBank/DDBJ whole genome shotgun (WGS) entry which is preliminary data.</text>
</comment>
<dbReference type="InterPro" id="IPR022385">
    <property type="entry name" value="Rhs_assc_core"/>
</dbReference>
<dbReference type="InterPro" id="IPR050708">
    <property type="entry name" value="T6SS_VgrG/RHS"/>
</dbReference>
<reference evidence="5" key="1">
    <citation type="journal article" date="2019" name="Int. J. Syst. Evol. Microbiol.">
        <title>The Global Catalogue of Microorganisms (GCM) 10K type strain sequencing project: providing services to taxonomists for standard genome sequencing and annotation.</title>
        <authorList>
            <consortium name="The Broad Institute Genomics Platform"/>
            <consortium name="The Broad Institute Genome Sequencing Center for Infectious Disease"/>
            <person name="Wu L."/>
            <person name="Ma J."/>
        </authorList>
    </citation>
    <scope>NUCLEOTIDE SEQUENCE [LARGE SCALE GENOMIC DNA]</scope>
    <source>
        <strain evidence="5">KCTC 22245</strain>
    </source>
</reference>
<feature type="domain" description="Teneurin-like YD-shell" evidence="3">
    <location>
        <begin position="87"/>
        <end position="181"/>
    </location>
</feature>
<dbReference type="RefSeq" id="WP_189573275.1">
    <property type="nucleotide sequence ID" value="NZ_BMXU01000001.1"/>
</dbReference>
<protein>
    <submittedName>
        <fullName evidence="4">RHS repeat-associated core domain-containing protein</fullName>
    </submittedName>
</protein>
<name>A0ABV7M8H6_9PROT</name>
<organism evidence="4 5">
    <name type="scientific">Parvularcula lutaonensis</name>
    <dbReference type="NCBI Taxonomy" id="491923"/>
    <lineage>
        <taxon>Bacteria</taxon>
        <taxon>Pseudomonadati</taxon>
        <taxon>Pseudomonadota</taxon>
        <taxon>Alphaproteobacteria</taxon>
        <taxon>Parvularculales</taxon>
        <taxon>Parvularculaceae</taxon>
        <taxon>Parvularcula</taxon>
    </lineage>
</organism>
<proteinExistence type="predicted"/>
<evidence type="ECO:0000313" key="4">
    <source>
        <dbReference type="EMBL" id="MFC3301724.1"/>
    </source>
</evidence>
<dbReference type="InterPro" id="IPR056823">
    <property type="entry name" value="TEN-like_YD-shell"/>
</dbReference>
<evidence type="ECO:0000259" key="3">
    <source>
        <dbReference type="Pfam" id="PF25023"/>
    </source>
</evidence>
<feature type="region of interest" description="Disordered" evidence="2">
    <location>
        <begin position="323"/>
        <end position="357"/>
    </location>
</feature>
<dbReference type="Proteomes" id="UP001595607">
    <property type="component" value="Unassembled WGS sequence"/>
</dbReference>
<accession>A0ABV7M8H6</accession>
<evidence type="ECO:0000256" key="2">
    <source>
        <dbReference type="SAM" id="MobiDB-lite"/>
    </source>
</evidence>
<gene>
    <name evidence="4" type="ORF">ACFONP_03125</name>
</gene>